<proteinExistence type="predicted"/>
<dbReference type="PANTHER" id="PTHR34595">
    <property type="entry name" value="BLR5612 PROTEIN"/>
    <property type="match status" value="1"/>
</dbReference>
<dbReference type="Proteomes" id="UP000024816">
    <property type="component" value="Unassembled WGS sequence"/>
</dbReference>
<dbReference type="RefSeq" id="WP_035583015.1">
    <property type="nucleotide sequence ID" value="NZ_ARYJ01000008.1"/>
</dbReference>
<dbReference type="STRING" id="1280952.HJA_13090"/>
<dbReference type="OrthoDB" id="9803532at2"/>
<sequence>MLGRTAAGLFWLTRYMERAENTARLAEAGFRMALTRAESNTEEWGSVITTAGCQQAYLEKHETIRSEKILDFLLRDKENPNSVLCGFHAARENARMTRTALTREVWEAINDAWMSVRDALRRPVSERDLPEVLSLVRGQGAQVRGAVTGTMLRNDIYNFMQIGTLVERADNTSRILDAKYYVLLPSSSSIGSSLDNVQWEMILRSASAERSFYWLNGGTVSPPAIADFLIFDARLPRSLAFCYDMITEYLGRLAEEYGGSTPAHELAIRQENRLTALNIALVFEEGLHEFLTSFMAQNAAFSAQIETDYRFNE</sequence>
<dbReference type="EMBL" id="ARYJ01000008">
    <property type="protein sequence ID" value="KCZ87476.1"/>
    <property type="molecule type" value="Genomic_DNA"/>
</dbReference>
<dbReference type="InterPro" id="IPR007296">
    <property type="entry name" value="DUF403"/>
</dbReference>
<dbReference type="Pfam" id="PF04168">
    <property type="entry name" value="Alpha-E"/>
    <property type="match status" value="1"/>
</dbReference>
<protein>
    <recommendedName>
        <fullName evidence="1">DUF403 domain-containing protein</fullName>
    </recommendedName>
</protein>
<evidence type="ECO:0000313" key="3">
    <source>
        <dbReference type="Proteomes" id="UP000024816"/>
    </source>
</evidence>
<dbReference type="InterPro" id="IPR051680">
    <property type="entry name" value="ATP-dep_Glu-Cys_Ligase-2"/>
</dbReference>
<name>A0A059FA86_9PROT</name>
<dbReference type="PANTHER" id="PTHR34595:SF7">
    <property type="entry name" value="SLL1039 PROTEIN"/>
    <property type="match status" value="1"/>
</dbReference>
<evidence type="ECO:0000259" key="1">
    <source>
        <dbReference type="Pfam" id="PF04168"/>
    </source>
</evidence>
<reference evidence="2 3" key="1">
    <citation type="journal article" date="2014" name="Antonie Van Leeuwenhoek">
        <title>Hyphomonas beringensis sp. nov. and Hyphomonas chukchiensis sp. nov., isolated from surface seawater of the Bering Sea and Chukchi Sea.</title>
        <authorList>
            <person name="Li C."/>
            <person name="Lai Q."/>
            <person name="Li G."/>
            <person name="Dong C."/>
            <person name="Wang J."/>
            <person name="Liao Y."/>
            <person name="Shao Z."/>
        </authorList>
    </citation>
    <scope>NUCLEOTIDE SEQUENCE [LARGE SCALE GENOMIC DNA]</scope>
    <source>
        <strain evidence="2 3">VP2</strain>
    </source>
</reference>
<comment type="caution">
    <text evidence="2">The sequence shown here is derived from an EMBL/GenBank/DDBJ whole genome shotgun (WGS) entry which is preliminary data.</text>
</comment>
<organism evidence="2 3">
    <name type="scientific">Hyphomonas jannaschiana VP2</name>
    <dbReference type="NCBI Taxonomy" id="1280952"/>
    <lineage>
        <taxon>Bacteria</taxon>
        <taxon>Pseudomonadati</taxon>
        <taxon>Pseudomonadota</taxon>
        <taxon>Alphaproteobacteria</taxon>
        <taxon>Hyphomonadales</taxon>
        <taxon>Hyphomonadaceae</taxon>
        <taxon>Hyphomonas</taxon>
    </lineage>
</organism>
<feature type="domain" description="DUF403" evidence="1">
    <location>
        <begin position="1"/>
        <end position="309"/>
    </location>
</feature>
<keyword evidence="3" id="KW-1185">Reference proteome</keyword>
<gene>
    <name evidence="2" type="ORF">HJA_13090</name>
</gene>
<dbReference type="AlphaFoldDB" id="A0A059FA86"/>
<dbReference type="PATRIC" id="fig|1280952.3.peg.2618"/>
<evidence type="ECO:0000313" key="2">
    <source>
        <dbReference type="EMBL" id="KCZ87476.1"/>
    </source>
</evidence>
<accession>A0A059FA86</accession>
<dbReference type="eggNOG" id="COG2307">
    <property type="taxonomic scope" value="Bacteria"/>
</dbReference>